<dbReference type="PANTHER" id="PTHR43245">
    <property type="entry name" value="BIFUNCTIONAL POLYMYXIN RESISTANCE PROTEIN ARNA"/>
    <property type="match status" value="1"/>
</dbReference>
<keyword evidence="3" id="KW-1185">Reference proteome</keyword>
<evidence type="ECO:0000313" key="3">
    <source>
        <dbReference type="Proteomes" id="UP000461409"/>
    </source>
</evidence>
<evidence type="ECO:0000259" key="1">
    <source>
        <dbReference type="Pfam" id="PF01370"/>
    </source>
</evidence>
<reference evidence="2 3" key="1">
    <citation type="submission" date="2019-12" db="EMBL/GenBank/DDBJ databases">
        <authorList>
            <person name="Lee S.D."/>
        </authorList>
    </citation>
    <scope>NUCLEOTIDE SEQUENCE [LARGE SCALE GENOMIC DNA]</scope>
    <source>
        <strain evidence="2 3">GH3-10</strain>
    </source>
</reference>
<dbReference type="Proteomes" id="UP000461409">
    <property type="component" value="Unassembled WGS sequence"/>
</dbReference>
<dbReference type="InterPro" id="IPR036291">
    <property type="entry name" value="NAD(P)-bd_dom_sf"/>
</dbReference>
<comment type="caution">
    <text evidence="2">The sequence shown here is derived from an EMBL/GenBank/DDBJ whole genome shotgun (WGS) entry which is preliminary data.</text>
</comment>
<dbReference type="EMBL" id="WUBR01000001">
    <property type="protein sequence ID" value="MWV26694.1"/>
    <property type="molecule type" value="Genomic_DNA"/>
</dbReference>
<evidence type="ECO:0000313" key="2">
    <source>
        <dbReference type="EMBL" id="MWV26694.1"/>
    </source>
</evidence>
<gene>
    <name evidence="2" type="ORF">GRF63_02135</name>
</gene>
<sequence length="300" mass="32256">MGTRRILVTGASGFIGRQVCRHLPADAELHFTSRGEKALTTGTWHGVDLREPAACEALIQKVRPHTLVHCAWNTQHGQFWEAQDNLQWLEAGVALFNAFAAHGGQRIVACGTCAEYPDAFVEPLCESQPIAPGAPATLYGQAKLALLHHLQTLDVSHAWVRIFLAYGEGEDARRLVPNVACALLSGIAAQCSSGTQLRDFMDVRDMGEAIAMLAASDVKGVVNLGSGQPATIGQVASMLGEITGKPELVQLGALPDRPGEAPVLVPDTRRQTEELGFIPRIGLRRGLEDAVSYWSTHCLP</sequence>
<dbReference type="Gene3D" id="3.40.50.720">
    <property type="entry name" value="NAD(P)-binding Rossmann-like Domain"/>
    <property type="match status" value="1"/>
</dbReference>
<dbReference type="SUPFAM" id="SSF51735">
    <property type="entry name" value="NAD(P)-binding Rossmann-fold domains"/>
    <property type="match status" value="1"/>
</dbReference>
<accession>A0A844XAK5</accession>
<reference evidence="2 3" key="2">
    <citation type="submission" date="2020-02" db="EMBL/GenBank/DDBJ databases">
        <title>Erythrobacter dongmakensis sp. nov., isolated from a tidal mudflat.</title>
        <authorList>
            <person name="Kim I.S."/>
        </authorList>
    </citation>
    <scope>NUCLEOTIDE SEQUENCE [LARGE SCALE GENOMIC DNA]</scope>
    <source>
        <strain evidence="2 3">GH3-10</strain>
    </source>
</reference>
<protein>
    <submittedName>
        <fullName evidence="2">NAD-dependent epimerase/dehydratase family protein</fullName>
    </submittedName>
</protein>
<dbReference type="RefSeq" id="WP_160484364.1">
    <property type="nucleotide sequence ID" value="NZ_WUBR01000001.1"/>
</dbReference>
<organism evidence="2 3">
    <name type="scientific">Aurantiacibacter rhizosphaerae</name>
    <dbReference type="NCBI Taxonomy" id="2691582"/>
    <lineage>
        <taxon>Bacteria</taxon>
        <taxon>Pseudomonadati</taxon>
        <taxon>Pseudomonadota</taxon>
        <taxon>Alphaproteobacteria</taxon>
        <taxon>Sphingomonadales</taxon>
        <taxon>Erythrobacteraceae</taxon>
        <taxon>Aurantiacibacter</taxon>
    </lineage>
</organism>
<dbReference type="Pfam" id="PF01370">
    <property type="entry name" value="Epimerase"/>
    <property type="match status" value="1"/>
</dbReference>
<feature type="domain" description="NAD-dependent epimerase/dehydratase" evidence="1">
    <location>
        <begin position="6"/>
        <end position="225"/>
    </location>
</feature>
<name>A0A844XAK5_9SPHN</name>
<dbReference type="AlphaFoldDB" id="A0A844XAK5"/>
<dbReference type="InterPro" id="IPR050177">
    <property type="entry name" value="Lipid_A_modif_metabolic_enz"/>
</dbReference>
<dbReference type="PANTHER" id="PTHR43245:SF13">
    <property type="entry name" value="UDP-D-APIOSE_UDP-D-XYLOSE SYNTHASE 2"/>
    <property type="match status" value="1"/>
</dbReference>
<proteinExistence type="predicted"/>
<dbReference type="InterPro" id="IPR001509">
    <property type="entry name" value="Epimerase_deHydtase"/>
</dbReference>